<organism evidence="1 2">
    <name type="scientific">Yarrowia lipolytica</name>
    <name type="common">Candida lipolytica</name>
    <dbReference type="NCBI Taxonomy" id="4952"/>
    <lineage>
        <taxon>Eukaryota</taxon>
        <taxon>Fungi</taxon>
        <taxon>Dikarya</taxon>
        <taxon>Ascomycota</taxon>
        <taxon>Saccharomycotina</taxon>
        <taxon>Dipodascomycetes</taxon>
        <taxon>Dipodascales</taxon>
        <taxon>Dipodascales incertae sedis</taxon>
        <taxon>Yarrowia</taxon>
    </lineage>
</organism>
<dbReference type="Proteomes" id="UP000256601">
    <property type="component" value="Unassembled WGS sequence"/>
</dbReference>
<dbReference type="VEuPathDB" id="FungiDB:YALI1_A05844g"/>
<gene>
    <name evidence="1" type="ORF">B0I71DRAFT_137188</name>
</gene>
<dbReference type="AlphaFoldDB" id="A0A371BYC9"/>
<dbReference type="VEuPathDB" id="FungiDB:YALI0_A06039g"/>
<evidence type="ECO:0000313" key="2">
    <source>
        <dbReference type="Proteomes" id="UP000256601"/>
    </source>
</evidence>
<protein>
    <submittedName>
        <fullName evidence="1">Uncharacterized protein</fullName>
    </submittedName>
</protein>
<dbReference type="EMBL" id="KZ859174">
    <property type="protein sequence ID" value="RDW22680.1"/>
    <property type="molecule type" value="Genomic_DNA"/>
</dbReference>
<name>A0A371BYC9_YARLL</name>
<evidence type="ECO:0000313" key="1">
    <source>
        <dbReference type="EMBL" id="RDW22680.1"/>
    </source>
</evidence>
<accession>A0A371BYC9</accession>
<proteinExistence type="predicted"/>
<reference evidence="1 2" key="1">
    <citation type="submission" date="2018-07" db="EMBL/GenBank/DDBJ databases">
        <title>Draft Genome Assemblies for Five Robust Yarrowia lipolytica Strains Exhibiting High Lipid Production and Pentose Sugar Utilization and Sugar Alcohol Secretion from Undetoxified Lignocellulosic Biomass Hydrolysates.</title>
        <authorList>
            <consortium name="DOE Joint Genome Institute"/>
            <person name="Walker C."/>
            <person name="Ryu S."/>
            <person name="Na H."/>
            <person name="Zane M."/>
            <person name="LaButti K."/>
            <person name="Lipzen A."/>
            <person name="Haridas S."/>
            <person name="Barry K."/>
            <person name="Grigoriev I.V."/>
            <person name="Quarterman J."/>
            <person name="Slininger P."/>
            <person name="Dien B."/>
            <person name="Trinh C.T."/>
        </authorList>
    </citation>
    <scope>NUCLEOTIDE SEQUENCE [LARGE SCALE GENOMIC DNA]</scope>
    <source>
        <strain evidence="1 2">YB392</strain>
    </source>
</reference>
<sequence>MQELSVINDSTTANLTTGTLDSVSTEIKLEILKLSSWKHWRSVNRGSRTESCGDHWTRRWCEKMCSREYCTLVRVERGIRRSHVLELVCTRAGRANTEKSHQTARYWGTGWLLTRQISGTVLSGQCELLSPRRCNR</sequence>